<dbReference type="Gene3D" id="3.90.550.10">
    <property type="entry name" value="Spore Coat Polysaccharide Biosynthesis Protein SpsA, Chain A"/>
    <property type="match status" value="1"/>
</dbReference>
<dbReference type="EC" id="2.4.-.-" evidence="2"/>
<dbReference type="AlphaFoldDB" id="A0A9X4QWP2"/>
<sequence length="170" mass="19020">MARGEYVAWLSSDDRWLPGKLARQLDHMERTGSAISHTAFRTINAAGVPGPKPVRLAFESRYDFYRSLLRSNAINGCTVMMRKALFEQLGGFDESAVFTHDYDLWIRAILAGYPPTYMNEPLTEYRKHAGMGTILNQGKAEAEFMATAAKYRGSLSRLLGALRPTVGRGR</sequence>
<dbReference type="EMBL" id="JAPDIA010000009">
    <property type="protein sequence ID" value="MDG0814691.1"/>
    <property type="molecule type" value="Genomic_DNA"/>
</dbReference>
<dbReference type="GO" id="GO:0016757">
    <property type="term" value="F:glycosyltransferase activity"/>
    <property type="evidence" value="ECO:0007669"/>
    <property type="project" value="UniProtKB-KW"/>
</dbReference>
<keyword evidence="2" id="KW-0808">Transferase</keyword>
<evidence type="ECO:0000313" key="2">
    <source>
        <dbReference type="EMBL" id="MDG0814691.1"/>
    </source>
</evidence>
<dbReference type="PANTHER" id="PTHR43685">
    <property type="entry name" value="GLYCOSYLTRANSFERASE"/>
    <property type="match status" value="1"/>
</dbReference>
<evidence type="ECO:0000259" key="1">
    <source>
        <dbReference type="Pfam" id="PF00535"/>
    </source>
</evidence>
<dbReference type="PANTHER" id="PTHR43685:SF2">
    <property type="entry name" value="GLYCOSYLTRANSFERASE 2-LIKE DOMAIN-CONTAINING PROTEIN"/>
    <property type="match status" value="1"/>
</dbReference>
<keyword evidence="2" id="KW-0328">Glycosyltransferase</keyword>
<dbReference type="Proteomes" id="UP001153404">
    <property type="component" value="Unassembled WGS sequence"/>
</dbReference>
<organism evidence="2 3">
    <name type="scientific">Cohnella rhizosphaerae</name>
    <dbReference type="NCBI Taxonomy" id="1457232"/>
    <lineage>
        <taxon>Bacteria</taxon>
        <taxon>Bacillati</taxon>
        <taxon>Bacillota</taxon>
        <taxon>Bacilli</taxon>
        <taxon>Bacillales</taxon>
        <taxon>Paenibacillaceae</taxon>
        <taxon>Cohnella</taxon>
    </lineage>
</organism>
<dbReference type="SUPFAM" id="SSF53448">
    <property type="entry name" value="Nucleotide-diphospho-sugar transferases"/>
    <property type="match status" value="1"/>
</dbReference>
<feature type="domain" description="Glycosyltransferase 2-like" evidence="1">
    <location>
        <begin position="1"/>
        <end position="85"/>
    </location>
</feature>
<dbReference type="Pfam" id="PF00535">
    <property type="entry name" value="Glycos_transf_2"/>
    <property type="match status" value="1"/>
</dbReference>
<dbReference type="InterPro" id="IPR050834">
    <property type="entry name" value="Glycosyltransf_2"/>
</dbReference>
<gene>
    <name evidence="2" type="ORF">OMP40_39440</name>
</gene>
<comment type="caution">
    <text evidence="2">The sequence shown here is derived from an EMBL/GenBank/DDBJ whole genome shotgun (WGS) entry which is preliminary data.</text>
</comment>
<protein>
    <submittedName>
        <fullName evidence="2">Glycosyltransferase</fullName>
        <ecNumber evidence="2">2.4.-.-</ecNumber>
    </submittedName>
</protein>
<keyword evidence="3" id="KW-1185">Reference proteome</keyword>
<name>A0A9X4QWP2_9BACL</name>
<proteinExistence type="predicted"/>
<evidence type="ECO:0000313" key="3">
    <source>
        <dbReference type="Proteomes" id="UP001153404"/>
    </source>
</evidence>
<reference evidence="2" key="1">
    <citation type="submission" date="2022-10" db="EMBL/GenBank/DDBJ databases">
        <title>Comparative genomic analysis of Cohnella hashimotonis sp. nov., isolated from the International Space Station.</title>
        <authorList>
            <person name="Simpson A."/>
            <person name="Venkateswaran K."/>
        </authorList>
    </citation>
    <scope>NUCLEOTIDE SEQUENCE</scope>
    <source>
        <strain evidence="2">DSM 28161</strain>
    </source>
</reference>
<dbReference type="InterPro" id="IPR001173">
    <property type="entry name" value="Glyco_trans_2-like"/>
</dbReference>
<accession>A0A9X4QWP2</accession>
<dbReference type="InterPro" id="IPR029044">
    <property type="entry name" value="Nucleotide-diphossugar_trans"/>
</dbReference>